<evidence type="ECO:0008006" key="3">
    <source>
        <dbReference type="Google" id="ProtNLM"/>
    </source>
</evidence>
<dbReference type="OrthoDB" id="5365964at2"/>
<evidence type="ECO:0000313" key="2">
    <source>
        <dbReference type="Proteomes" id="UP000005667"/>
    </source>
</evidence>
<keyword evidence="2" id="KW-1185">Reference proteome</keyword>
<dbReference type="Proteomes" id="UP000005667">
    <property type="component" value="Plasmid AZO_p2"/>
</dbReference>
<organism evidence="1 2">
    <name type="scientific">Azospirillum lipoferum (strain 4B)</name>
    <dbReference type="NCBI Taxonomy" id="862719"/>
    <lineage>
        <taxon>Bacteria</taxon>
        <taxon>Pseudomonadati</taxon>
        <taxon>Pseudomonadota</taxon>
        <taxon>Alphaproteobacteria</taxon>
        <taxon>Rhodospirillales</taxon>
        <taxon>Azospirillaceae</taxon>
        <taxon>Azospirillum</taxon>
    </lineage>
</organism>
<dbReference type="EMBL" id="FQ311870">
    <property type="protein sequence ID" value="CBS89224.1"/>
    <property type="molecule type" value="Genomic_DNA"/>
</dbReference>
<dbReference type="KEGG" id="ali:AZOLI_p20024"/>
<name>G7ZE04_AZOL4</name>
<proteinExistence type="predicted"/>
<sequence length="115" mass="11141">MKNFIQKGDSITAPAPAGGVTSGSGVIVGTLFGVAASTAVEGELVSLATVGVYELTKPISTTFTSGGAVSFDIATRQCVAPGSGKHPIGAAIEAAGNGSTTVKVRLDGVSTTAAS</sequence>
<reference evidence="2" key="1">
    <citation type="journal article" date="2011" name="PLoS Genet.">
        <title>Azospirillum genomes reveal transition of bacteria from aquatic to terrestrial environments.</title>
        <authorList>
            <person name="Wisniewski-Dye F."/>
            <person name="Borziak K."/>
            <person name="Khalsa-Moyers G."/>
            <person name="Alexandre G."/>
            <person name="Sukharnikov L.O."/>
            <person name="Wuichet K."/>
            <person name="Hurst G.B."/>
            <person name="McDonald W.H."/>
            <person name="Robertson J.S."/>
            <person name="Barbe V."/>
            <person name="Calteau A."/>
            <person name="Rouy Z."/>
            <person name="Mangenot S."/>
            <person name="Prigent-Combaret C."/>
            <person name="Normand P."/>
            <person name="Boyer M."/>
            <person name="Siguier P."/>
            <person name="Dessaux Y."/>
            <person name="Elmerich C."/>
            <person name="Condemine G."/>
            <person name="Krishnen G."/>
            <person name="Kennedy I."/>
            <person name="Paterson A.H."/>
            <person name="Gonzalez V."/>
            <person name="Mavingui P."/>
            <person name="Zhulin I.B."/>
        </authorList>
    </citation>
    <scope>NUCLEOTIDE SEQUENCE [LARGE SCALE GENOMIC DNA]</scope>
    <source>
        <strain evidence="2">4B</strain>
    </source>
</reference>
<dbReference type="InterPro" id="IPR011231">
    <property type="entry name" value="Phage_VT1-Sakai_H0018"/>
</dbReference>
<dbReference type="Pfam" id="PF09956">
    <property type="entry name" value="Phage_cement_2"/>
    <property type="match status" value="1"/>
</dbReference>
<dbReference type="HOGENOM" id="CLU_165535_1_0_5"/>
<gene>
    <name evidence="1" type="ordered locus">AZOLI_p20024</name>
</gene>
<accession>G7ZE04</accession>
<geneLocation type="plasmid" evidence="1 2">
    <name>AZO_p2</name>
</geneLocation>
<dbReference type="AlphaFoldDB" id="G7ZE04"/>
<evidence type="ECO:0000313" key="1">
    <source>
        <dbReference type="EMBL" id="CBS89224.1"/>
    </source>
</evidence>
<protein>
    <recommendedName>
        <fullName evidence="3">DUF2190 family protein</fullName>
    </recommendedName>
</protein>
<keyword evidence="1" id="KW-0614">Plasmid</keyword>
<dbReference type="RefSeq" id="WP_014188670.1">
    <property type="nucleotide sequence ID" value="NC_016586.1"/>
</dbReference>